<dbReference type="InterPro" id="IPR029044">
    <property type="entry name" value="Nucleotide-diphossugar_trans"/>
</dbReference>
<dbReference type="SUPFAM" id="SSF53448">
    <property type="entry name" value="Nucleotide-diphospho-sugar transferases"/>
    <property type="match status" value="1"/>
</dbReference>
<proteinExistence type="predicted"/>
<dbReference type="Proteomes" id="UP000284379">
    <property type="component" value="Unassembled WGS sequence"/>
</dbReference>
<reference evidence="1 2" key="1">
    <citation type="submission" date="2018-08" db="EMBL/GenBank/DDBJ databases">
        <title>A genome reference for cultivated species of the human gut microbiota.</title>
        <authorList>
            <person name="Zou Y."/>
            <person name="Xue W."/>
            <person name="Luo G."/>
        </authorList>
    </citation>
    <scope>NUCLEOTIDE SEQUENCE [LARGE SCALE GENOMIC DNA]</scope>
    <source>
        <strain evidence="1 2">AM40-30BH</strain>
    </source>
</reference>
<evidence type="ECO:0000313" key="2">
    <source>
        <dbReference type="Proteomes" id="UP000284379"/>
    </source>
</evidence>
<name>A0A413V6N5_9BACE</name>
<protein>
    <recommendedName>
        <fullName evidence="3">Glycosyltransferase family 2 protein</fullName>
    </recommendedName>
</protein>
<dbReference type="EMBL" id="QSGO01000033">
    <property type="protein sequence ID" value="RHB29219.1"/>
    <property type="molecule type" value="Genomic_DNA"/>
</dbReference>
<gene>
    <name evidence="1" type="ORF">DW888_19965</name>
</gene>
<evidence type="ECO:0000313" key="1">
    <source>
        <dbReference type="EMBL" id="RHB29219.1"/>
    </source>
</evidence>
<dbReference type="AlphaFoldDB" id="A0A413V6N5"/>
<dbReference type="Gene3D" id="3.90.550.10">
    <property type="entry name" value="Spore Coat Polysaccharide Biosynthesis Protein SpsA, Chain A"/>
    <property type="match status" value="1"/>
</dbReference>
<accession>A0A413V6N5</accession>
<evidence type="ECO:0008006" key="3">
    <source>
        <dbReference type="Google" id="ProtNLM"/>
    </source>
</evidence>
<organism evidence="1 2">
    <name type="scientific">Bacteroides nordii</name>
    <dbReference type="NCBI Taxonomy" id="291645"/>
    <lineage>
        <taxon>Bacteria</taxon>
        <taxon>Pseudomonadati</taxon>
        <taxon>Bacteroidota</taxon>
        <taxon>Bacteroidia</taxon>
        <taxon>Bacteroidales</taxon>
        <taxon>Bacteroidaceae</taxon>
        <taxon>Bacteroides</taxon>
    </lineage>
</organism>
<sequence>MERCSGADQTEVYVALDYPPSEKYKEGWKKIDDYLRLKESQNGFKKLHVIRRDRNYGICHENGNYETLIREIKKSYDRYILSEDDNEFSPCFLEFQNKCLERFKDDPRINLVCGYNYVMDFPEMYKNNFYLTKWGCPWGTGEWTSKQHLLERFCSLEGLSSILKDKEMYALLKRRDPDSIEKIVTMLKIGRIWGDAVKGICKVIYDTYCIMPRESMVRNYGNDGTGDHSKRLNNDQNNHYLMQPISEETHFEFTDDVFTYEPIYLERHHYTSAFMPYTWLRRIYKKFVFKTDLFLFRHFNYIPKSKYL</sequence>
<comment type="caution">
    <text evidence="1">The sequence shown here is derived from an EMBL/GenBank/DDBJ whole genome shotgun (WGS) entry which is preliminary data.</text>
</comment>